<reference evidence="1 2" key="1">
    <citation type="submission" date="2020-08" db="EMBL/GenBank/DDBJ databases">
        <title>Genome public.</title>
        <authorList>
            <person name="Liu C."/>
            <person name="Sun Q."/>
        </authorList>
    </citation>
    <scope>NUCLEOTIDE SEQUENCE [LARGE SCALE GENOMIC DNA]</scope>
    <source>
        <strain evidence="1 2">NSJ-56</strain>
    </source>
</reference>
<evidence type="ECO:0000313" key="2">
    <source>
        <dbReference type="Proteomes" id="UP000646484"/>
    </source>
</evidence>
<comment type="caution">
    <text evidence="1">The sequence shown here is derived from an EMBL/GenBank/DDBJ whole genome shotgun (WGS) entry which is preliminary data.</text>
</comment>
<evidence type="ECO:0008006" key="3">
    <source>
        <dbReference type="Google" id="ProtNLM"/>
    </source>
</evidence>
<accession>A0ABR7D170</accession>
<proteinExistence type="predicted"/>
<protein>
    <recommendedName>
        <fullName evidence="3">Lipoprotein</fullName>
    </recommendedName>
</protein>
<dbReference type="EMBL" id="JACOOH010000003">
    <property type="protein sequence ID" value="MBC5621135.1"/>
    <property type="molecule type" value="Genomic_DNA"/>
</dbReference>
<organism evidence="1 2">
    <name type="scientific">Butyricimonas hominis</name>
    <dbReference type="NCBI Taxonomy" id="2763032"/>
    <lineage>
        <taxon>Bacteria</taxon>
        <taxon>Pseudomonadati</taxon>
        <taxon>Bacteroidota</taxon>
        <taxon>Bacteroidia</taxon>
        <taxon>Bacteroidales</taxon>
        <taxon>Odoribacteraceae</taxon>
        <taxon>Butyricimonas</taxon>
    </lineage>
</organism>
<gene>
    <name evidence="1" type="ORF">H8S64_08495</name>
</gene>
<evidence type="ECO:0000313" key="1">
    <source>
        <dbReference type="EMBL" id="MBC5621135.1"/>
    </source>
</evidence>
<sequence>MGEMKKYLVLIGVILVWWGCHNPTPGYLETGNAQYVPDTMIIRKELDPLKDAYRKMNNAPWVSPKCQGVDGTAPVLFEIVDVTSEDGDAAMFKSFLNIRGGGRMEFPLKVSVPVGHYVVSVRVSNEGYSEVIPDVFTFIVE</sequence>
<dbReference type="Proteomes" id="UP000646484">
    <property type="component" value="Unassembled WGS sequence"/>
</dbReference>
<name>A0ABR7D170_9BACT</name>
<keyword evidence="2" id="KW-1185">Reference proteome</keyword>